<dbReference type="GO" id="GO:0008278">
    <property type="term" value="C:cohesin complex"/>
    <property type="evidence" value="ECO:0007669"/>
    <property type="project" value="TreeGrafter"/>
</dbReference>
<dbReference type="InterPro" id="IPR036277">
    <property type="entry name" value="SMC_hinge_sf"/>
</dbReference>
<dbReference type="PANTHER" id="PTHR18937">
    <property type="entry name" value="STRUCTURAL MAINTENANCE OF CHROMOSOMES SMC FAMILY MEMBER"/>
    <property type="match status" value="1"/>
</dbReference>
<organism evidence="6 7">
    <name type="scientific">Capsicum baccatum</name>
    <name type="common">Peruvian pepper</name>
    <dbReference type="NCBI Taxonomy" id="33114"/>
    <lineage>
        <taxon>Eukaryota</taxon>
        <taxon>Viridiplantae</taxon>
        <taxon>Streptophyta</taxon>
        <taxon>Embryophyta</taxon>
        <taxon>Tracheophyta</taxon>
        <taxon>Spermatophyta</taxon>
        <taxon>Magnoliopsida</taxon>
        <taxon>eudicotyledons</taxon>
        <taxon>Gunneridae</taxon>
        <taxon>Pentapetalae</taxon>
        <taxon>asterids</taxon>
        <taxon>lamiids</taxon>
        <taxon>Solanales</taxon>
        <taxon>Solanaceae</taxon>
        <taxon>Solanoideae</taxon>
        <taxon>Capsiceae</taxon>
        <taxon>Capsicum</taxon>
    </lineage>
</organism>
<evidence type="ECO:0000256" key="3">
    <source>
        <dbReference type="ARBA" id="ARBA00023242"/>
    </source>
</evidence>
<dbReference type="EMBL" id="MLFT02000001">
    <property type="protein sequence ID" value="PHT59497.1"/>
    <property type="molecule type" value="Genomic_DNA"/>
</dbReference>
<protein>
    <recommendedName>
        <fullName evidence="5">SMC hinge domain-containing protein</fullName>
    </recommendedName>
</protein>
<feature type="domain" description="SMC hinge" evidence="5">
    <location>
        <begin position="54"/>
        <end position="136"/>
    </location>
</feature>
<dbReference type="GO" id="GO:0007062">
    <property type="term" value="P:sister chromatid cohesion"/>
    <property type="evidence" value="ECO:0007669"/>
    <property type="project" value="TreeGrafter"/>
</dbReference>
<evidence type="ECO:0000313" key="6">
    <source>
        <dbReference type="EMBL" id="PHT59497.1"/>
    </source>
</evidence>
<gene>
    <name evidence="6" type="ORF">CQW23_01860</name>
</gene>
<evidence type="ECO:0000256" key="4">
    <source>
        <dbReference type="ARBA" id="ARBA00023306"/>
    </source>
</evidence>
<evidence type="ECO:0000259" key="5">
    <source>
        <dbReference type="SMART" id="SM00968"/>
    </source>
</evidence>
<dbReference type="PANTHER" id="PTHR18937:SF12">
    <property type="entry name" value="STRUCTURAL MAINTENANCE OF CHROMOSOMES PROTEIN"/>
    <property type="match status" value="1"/>
</dbReference>
<dbReference type="GO" id="GO:0003677">
    <property type="term" value="F:DNA binding"/>
    <property type="evidence" value="ECO:0007669"/>
    <property type="project" value="TreeGrafter"/>
</dbReference>
<dbReference type="SMART" id="SM00968">
    <property type="entry name" value="SMC_hinge"/>
    <property type="match status" value="1"/>
</dbReference>
<reference evidence="6 7" key="1">
    <citation type="journal article" date="2017" name="Genome Biol.">
        <title>New reference genome sequences of hot pepper reveal the massive evolution of plant disease-resistance genes by retroduplication.</title>
        <authorList>
            <person name="Kim S."/>
            <person name="Park J."/>
            <person name="Yeom S.I."/>
            <person name="Kim Y.M."/>
            <person name="Seo E."/>
            <person name="Kim K.T."/>
            <person name="Kim M.S."/>
            <person name="Lee J.M."/>
            <person name="Cheong K."/>
            <person name="Shin H.S."/>
            <person name="Kim S.B."/>
            <person name="Han K."/>
            <person name="Lee J."/>
            <person name="Park M."/>
            <person name="Lee H.A."/>
            <person name="Lee H.Y."/>
            <person name="Lee Y."/>
            <person name="Oh S."/>
            <person name="Lee J.H."/>
            <person name="Choi E."/>
            <person name="Choi E."/>
            <person name="Lee S.E."/>
            <person name="Jeon J."/>
            <person name="Kim H."/>
            <person name="Choi G."/>
            <person name="Song H."/>
            <person name="Lee J."/>
            <person name="Lee S.C."/>
            <person name="Kwon J.K."/>
            <person name="Lee H.Y."/>
            <person name="Koo N."/>
            <person name="Hong Y."/>
            <person name="Kim R.W."/>
            <person name="Kang W.H."/>
            <person name="Huh J.H."/>
            <person name="Kang B.C."/>
            <person name="Yang T.J."/>
            <person name="Lee Y.H."/>
            <person name="Bennetzen J.L."/>
            <person name="Choi D."/>
        </authorList>
    </citation>
    <scope>NUCLEOTIDE SEQUENCE [LARGE SCALE GENOMIC DNA]</scope>
    <source>
        <strain evidence="7">cv. PBC81</strain>
    </source>
</reference>
<dbReference type="GO" id="GO:0005524">
    <property type="term" value="F:ATP binding"/>
    <property type="evidence" value="ECO:0007669"/>
    <property type="project" value="InterPro"/>
</dbReference>
<evidence type="ECO:0000256" key="1">
    <source>
        <dbReference type="ARBA" id="ARBA00022618"/>
    </source>
</evidence>
<dbReference type="Gene3D" id="1.20.1060.20">
    <property type="match status" value="1"/>
</dbReference>
<keyword evidence="4" id="KW-0131">Cell cycle</keyword>
<evidence type="ECO:0000256" key="2">
    <source>
        <dbReference type="ARBA" id="ARBA00022776"/>
    </source>
</evidence>
<comment type="caution">
    <text evidence="6">The sequence shown here is derived from an EMBL/GenBank/DDBJ whole genome shotgun (WGS) entry which is preliminary data.</text>
</comment>
<sequence>MQGRFKKILDAVKKLWPYGSATEDQRRDLKAERHENERDARLFQAVETLKRLFPGVHGQMTDLCRSTQEKYNLAVTVAMGRSMDAIVVENEQTGKECIKLEIHFDCCRGSVLPKLLLFVVARVVIVDRYCIVDYYVVVDTVVGLSFCSCSVLAEVC</sequence>
<keyword evidence="1" id="KW-0132">Cell division</keyword>
<evidence type="ECO:0000313" key="7">
    <source>
        <dbReference type="Proteomes" id="UP000224567"/>
    </source>
</evidence>
<keyword evidence="2" id="KW-0498">Mitosis</keyword>
<dbReference type="GO" id="GO:0005634">
    <property type="term" value="C:nucleus"/>
    <property type="evidence" value="ECO:0007669"/>
    <property type="project" value="TreeGrafter"/>
</dbReference>
<keyword evidence="7" id="KW-1185">Reference proteome</keyword>
<dbReference type="AlphaFoldDB" id="A0A2G2XPT3"/>
<keyword evidence="3" id="KW-0539">Nucleus</keyword>
<dbReference type="InterPro" id="IPR010935">
    <property type="entry name" value="SMC_hinge"/>
</dbReference>
<accession>A0A2G2XPT3</accession>
<reference evidence="7" key="2">
    <citation type="journal article" date="2017" name="J. Anim. Genet.">
        <title>Multiple reference genome sequences of hot pepper reveal the massive evolution of plant disease resistance genes by retroduplication.</title>
        <authorList>
            <person name="Kim S."/>
            <person name="Park J."/>
            <person name="Yeom S.-I."/>
            <person name="Kim Y.-M."/>
            <person name="Seo E."/>
            <person name="Kim K.-T."/>
            <person name="Kim M.-S."/>
            <person name="Lee J.M."/>
            <person name="Cheong K."/>
            <person name="Shin H.-S."/>
            <person name="Kim S.-B."/>
            <person name="Han K."/>
            <person name="Lee J."/>
            <person name="Park M."/>
            <person name="Lee H.-A."/>
            <person name="Lee H.-Y."/>
            <person name="Lee Y."/>
            <person name="Oh S."/>
            <person name="Lee J.H."/>
            <person name="Choi E."/>
            <person name="Choi E."/>
            <person name="Lee S.E."/>
            <person name="Jeon J."/>
            <person name="Kim H."/>
            <person name="Choi G."/>
            <person name="Song H."/>
            <person name="Lee J."/>
            <person name="Lee S.-C."/>
            <person name="Kwon J.-K."/>
            <person name="Lee H.-Y."/>
            <person name="Koo N."/>
            <person name="Hong Y."/>
            <person name="Kim R.W."/>
            <person name="Kang W.-H."/>
            <person name="Huh J.H."/>
            <person name="Kang B.-C."/>
            <person name="Yang T.-J."/>
            <person name="Lee Y.-H."/>
            <person name="Bennetzen J.L."/>
            <person name="Choi D."/>
        </authorList>
    </citation>
    <scope>NUCLEOTIDE SEQUENCE [LARGE SCALE GENOMIC DNA]</scope>
    <source>
        <strain evidence="7">cv. PBC81</strain>
    </source>
</reference>
<dbReference type="OrthoDB" id="1741918at2759"/>
<name>A0A2G2XPT3_CAPBA</name>
<dbReference type="STRING" id="33114.A0A2G2XPT3"/>
<dbReference type="GO" id="GO:0051301">
    <property type="term" value="P:cell division"/>
    <property type="evidence" value="ECO:0007669"/>
    <property type="project" value="UniProtKB-KW"/>
</dbReference>
<proteinExistence type="predicted"/>
<dbReference type="SUPFAM" id="SSF75553">
    <property type="entry name" value="Smc hinge domain"/>
    <property type="match status" value="1"/>
</dbReference>
<dbReference type="Pfam" id="PF06470">
    <property type="entry name" value="SMC_hinge"/>
    <property type="match status" value="1"/>
</dbReference>
<dbReference type="Proteomes" id="UP000224567">
    <property type="component" value="Unassembled WGS sequence"/>
</dbReference>